<dbReference type="EMBL" id="CP000573">
    <property type="protein sequence ID" value="ABN94230.1"/>
    <property type="molecule type" value="Genomic_DNA"/>
</dbReference>
<reference evidence="3" key="1">
    <citation type="submission" date="2007-02" db="EMBL/GenBank/DDBJ databases">
        <authorList>
            <person name="DeShazer D."/>
            <person name="Woods D.E."/>
            <person name="Nierman W.C."/>
        </authorList>
    </citation>
    <scope>NUCLEOTIDE SEQUENCE [LARGE SCALE GENOMIC DNA]</scope>
    <source>
        <strain evidence="3">1106a</strain>
    </source>
</reference>
<dbReference type="Proteomes" id="UP000006738">
    <property type="component" value="Chromosome II"/>
</dbReference>
<feature type="region of interest" description="Disordered" evidence="1">
    <location>
        <begin position="1"/>
        <end position="22"/>
    </location>
</feature>
<name>A3P609_BURP0</name>
<evidence type="ECO:0000313" key="2">
    <source>
        <dbReference type="EMBL" id="ABN94230.1"/>
    </source>
</evidence>
<accession>A3P609</accession>
<proteinExistence type="predicted"/>
<protein>
    <submittedName>
        <fullName evidence="2">Uncharacterized protein</fullName>
    </submittedName>
</protein>
<dbReference type="HOGENOM" id="CLU_3325606_0_0_4"/>
<gene>
    <name evidence="2" type="ordered locus">BURPS1106A_A1735</name>
</gene>
<dbReference type="KEGG" id="bpl:BURPS1106A_A1735"/>
<organism evidence="2 3">
    <name type="scientific">Burkholderia pseudomallei (strain 1106a)</name>
    <dbReference type="NCBI Taxonomy" id="357348"/>
    <lineage>
        <taxon>Bacteria</taxon>
        <taxon>Pseudomonadati</taxon>
        <taxon>Pseudomonadota</taxon>
        <taxon>Betaproteobacteria</taxon>
        <taxon>Burkholderiales</taxon>
        <taxon>Burkholderiaceae</taxon>
        <taxon>Burkholderia</taxon>
        <taxon>pseudomallei group</taxon>
    </lineage>
</organism>
<sequence length="38" mass="4446">MRGARSRRARAKASGRIATRAARHRRVQRFASYVVQYK</sequence>
<evidence type="ECO:0000256" key="1">
    <source>
        <dbReference type="SAM" id="MobiDB-lite"/>
    </source>
</evidence>
<feature type="compositionally biased region" description="Basic residues" evidence="1">
    <location>
        <begin position="1"/>
        <end position="13"/>
    </location>
</feature>
<evidence type="ECO:0000313" key="3">
    <source>
        <dbReference type="Proteomes" id="UP000006738"/>
    </source>
</evidence>
<dbReference type="AlphaFoldDB" id="A3P609"/>